<dbReference type="EMBL" id="RYZR01000003">
    <property type="protein sequence ID" value="RUL66018.1"/>
    <property type="molecule type" value="Genomic_DNA"/>
</dbReference>
<dbReference type="GO" id="GO:0004020">
    <property type="term" value="F:adenylylsulfate kinase activity"/>
    <property type="evidence" value="ECO:0007669"/>
    <property type="project" value="UniProtKB-EC"/>
</dbReference>
<keyword evidence="1" id="KW-0418">Kinase</keyword>
<dbReference type="Gene3D" id="3.40.50.300">
    <property type="entry name" value="P-loop containing nucleotide triphosphate hydrolases"/>
    <property type="match status" value="1"/>
</dbReference>
<dbReference type="EC" id="2.7.1.25" evidence="1"/>
<dbReference type="OrthoDB" id="9761914at2"/>
<evidence type="ECO:0000313" key="2">
    <source>
        <dbReference type="Proteomes" id="UP000267077"/>
    </source>
</evidence>
<gene>
    <name evidence="1" type="ORF">EKH79_04805</name>
</gene>
<reference evidence="1 2" key="1">
    <citation type="submission" date="2018-12" db="EMBL/GenBank/DDBJ databases">
        <title>Dyella dinghuensis sp. nov. DHOA06 and Dyella choica sp. nov. 4M-K27, isolated from forest soil.</title>
        <authorList>
            <person name="Qiu L.-H."/>
            <person name="Gao Z.-H."/>
        </authorList>
    </citation>
    <scope>NUCLEOTIDE SEQUENCE [LARGE SCALE GENOMIC DNA]</scope>
    <source>
        <strain evidence="1 2">DHOA06</strain>
    </source>
</reference>
<keyword evidence="1" id="KW-0808">Transferase</keyword>
<evidence type="ECO:0000313" key="1">
    <source>
        <dbReference type="EMBL" id="RUL66018.1"/>
    </source>
</evidence>
<dbReference type="SUPFAM" id="SSF52540">
    <property type="entry name" value="P-loop containing nucleoside triphosphate hydrolases"/>
    <property type="match status" value="1"/>
</dbReference>
<comment type="caution">
    <text evidence="1">The sequence shown here is derived from an EMBL/GenBank/DDBJ whole genome shotgun (WGS) entry which is preliminary data.</text>
</comment>
<dbReference type="Proteomes" id="UP000267077">
    <property type="component" value="Unassembled WGS sequence"/>
</dbReference>
<dbReference type="Pfam" id="PF13671">
    <property type="entry name" value="AAA_33"/>
    <property type="match status" value="1"/>
</dbReference>
<dbReference type="InterPro" id="IPR027417">
    <property type="entry name" value="P-loop_NTPase"/>
</dbReference>
<organism evidence="1 2">
    <name type="scientific">Dyella dinghuensis</name>
    <dbReference type="NCBI Taxonomy" id="1920169"/>
    <lineage>
        <taxon>Bacteria</taxon>
        <taxon>Pseudomonadati</taxon>
        <taxon>Pseudomonadota</taxon>
        <taxon>Gammaproteobacteria</taxon>
        <taxon>Lysobacterales</taxon>
        <taxon>Rhodanobacteraceae</taxon>
        <taxon>Dyella</taxon>
    </lineage>
</organism>
<keyword evidence="2" id="KW-1185">Reference proteome</keyword>
<protein>
    <submittedName>
        <fullName evidence="1">Adenylyl-sulfate kinase</fullName>
        <ecNumber evidence="1">2.7.1.25</ecNumber>
    </submittedName>
</protein>
<proteinExistence type="predicted"/>
<sequence length="181" mass="20097">MTDRLGTVIYLAGPIGAGKTTVAQELVKQLAGPLTHIEGDKFWRFIATPAGKDRREHFTLLMRSMTAAALPFAKSGYTVLIDFSIPPHFLPTARKILKDIPLDYVVLKPDLDVCEARAANRAEGKIENYAPYHDFYALFDAHPRHVLSSDNVDARSMATRIKEELDMGAFRVPSDGLPSQE</sequence>
<accession>A0A432LVI8</accession>
<dbReference type="AlphaFoldDB" id="A0A432LVI8"/>
<name>A0A432LVI8_9GAMM</name>
<dbReference type="RefSeq" id="WP_126672645.1">
    <property type="nucleotide sequence ID" value="NZ_RYZR01000003.1"/>
</dbReference>